<evidence type="ECO:0000313" key="5">
    <source>
        <dbReference type="EMBL" id="GCE75415.1"/>
    </source>
</evidence>
<evidence type="ECO:0000313" key="6">
    <source>
        <dbReference type="Proteomes" id="UP000289954"/>
    </source>
</evidence>
<dbReference type="SMART" id="SM00028">
    <property type="entry name" value="TPR"/>
    <property type="match status" value="12"/>
</dbReference>
<keyword evidence="2 3" id="KW-0802">TPR repeat</keyword>
<proteinExistence type="predicted"/>
<feature type="repeat" description="TPR" evidence="3">
    <location>
        <begin position="410"/>
        <end position="443"/>
    </location>
</feature>
<protein>
    <recommendedName>
        <fullName evidence="7">Tetratricopeptide repeat protein</fullName>
    </recommendedName>
</protein>
<feature type="repeat" description="TPR" evidence="3">
    <location>
        <begin position="243"/>
        <end position="276"/>
    </location>
</feature>
<feature type="compositionally biased region" description="Pro residues" evidence="4">
    <location>
        <begin position="8"/>
        <end position="20"/>
    </location>
</feature>
<feature type="repeat" description="TPR" evidence="3">
    <location>
        <begin position="478"/>
        <end position="511"/>
    </location>
</feature>
<dbReference type="RefSeq" id="WP_130780016.1">
    <property type="nucleotide sequence ID" value="NZ_BIMR01000022.1"/>
</dbReference>
<dbReference type="Proteomes" id="UP000289954">
    <property type="component" value="Unassembled WGS sequence"/>
</dbReference>
<dbReference type="OrthoDB" id="9814944at2"/>
<sequence>MTDRRMPGTPPILPSLPSRPPEVGGPERWDGEFDPELWPVLADGRIALQGGRLDEAERAARVALRRLRPRPGARSRPPASAVGSGSVDGDGRASARTGRRADDRGIEVLAARGSAHALLGLVHRERGETSDAEREFRQAVDAFEAGGTEIGRGVVSFAHGVVLLYSGRAEDACKVLRRAFDQGEDTPDQRRYYAIALRDAGHPRDAYDHLLRSAPRAPHDWRAWDVLVELGDTLGDVPSVDRVDARLRGAHAYARAGRYDEALRLVSSAHDLDPTPDLLDELARAQARAGLPDDALASLDALAASEPLSPDARMLRAEVLEQTGRSDEAVAEALAVGAVGPEGTDLLERRAALLLSAERWDDVLVCADTLDETRPDAAVRYRIRALVGLGREHEAEEAARDALATELDAPDLHALLGWTVGLQGEVEEALQELEKALALDPHDHWARVLRAQALWSLDHQEVALYDLGRLVQERPDDTFVRYVLGDLLRQRGDLDAAEQHLRAALDLDPTSGPLWESLASLLQDRGEREASLDAWRHAVTLAPTSVSALVGAAELAIDTVSPDRPDEADDLLARALAVAPESPVVHALLGELARRREQWEVALGHLDRAVELAPEYAWALGTRGQVYAAVPGRLPDAVRDLVEADRLERDQPWVLAALADAYVDAEDLGRADEVLGRLTVLQPHVAAWWLVRARVLLALGRPDRAEPVLREALDAVQDPAEVRNELADLLVTDDRPEAAVEVVEGTPPDEADDRLRLTGAKALANLGESTRARDALLALVGSEEVGVDAAAVLGEVCRIAGWYGEAEHWLGVAFDGVGDEASAWLRGSRGALRRATGDLAGAEVDFRAALAQQADNAFALAQLADLLVVGGRVDEGLALVADVAEPSVDLRAMHGFLLRQVGRLDEALDVLHDALWASPDSAMVLRILGGALVAARRSDEAVEHLNRAVEVSRDAPAPERVDVAVDLVDALIELGRLDEAWETSLGVVRTLPDEPQGWVALSVTASQTASWETSRVAAERATRTPTQRSTAYRELGRAWLSSGGVDGAEHALEAYATALRLDAGDLWTRRGRADALFAVGRVDDARAQYEDVLAQIRSGPVPDWRLCHLDGWCQLRTGRLSAAVRSLQTVTLEAPFPASAFLDLALTTLVGDTAAQAVRYAQRGLDELDREPPRMRRGTLRTALQDVESTRPLLPTGTARAVDDYRERLLTALRAVDDTDLRLPDDPAFMTLLRGPA</sequence>
<evidence type="ECO:0000256" key="4">
    <source>
        <dbReference type="SAM" id="MobiDB-lite"/>
    </source>
</evidence>
<dbReference type="EMBL" id="BIMR01000022">
    <property type="protein sequence ID" value="GCE75415.1"/>
    <property type="molecule type" value="Genomic_DNA"/>
</dbReference>
<evidence type="ECO:0000256" key="3">
    <source>
        <dbReference type="PROSITE-ProRule" id="PRU00339"/>
    </source>
</evidence>
<gene>
    <name evidence="5" type="ORF">CBZ_04710</name>
</gene>
<dbReference type="PROSITE" id="PS50005">
    <property type="entry name" value="TPR"/>
    <property type="match status" value="4"/>
</dbReference>
<keyword evidence="6" id="KW-1185">Reference proteome</keyword>
<evidence type="ECO:0000256" key="2">
    <source>
        <dbReference type="ARBA" id="ARBA00022803"/>
    </source>
</evidence>
<keyword evidence="1" id="KW-0677">Repeat</keyword>
<dbReference type="PANTHER" id="PTHR44858:SF1">
    <property type="entry name" value="UDP-N-ACETYLGLUCOSAMINE--PEPTIDE N-ACETYLGLUCOSAMINYLTRANSFERASE SPINDLY-RELATED"/>
    <property type="match status" value="1"/>
</dbReference>
<dbReference type="InterPro" id="IPR011990">
    <property type="entry name" value="TPR-like_helical_dom_sf"/>
</dbReference>
<feature type="compositionally biased region" description="Basic and acidic residues" evidence="4">
    <location>
        <begin position="89"/>
        <end position="101"/>
    </location>
</feature>
<feature type="compositionally biased region" description="Low complexity" evidence="4">
    <location>
        <begin position="74"/>
        <end position="88"/>
    </location>
</feature>
<dbReference type="Pfam" id="PF13432">
    <property type="entry name" value="TPR_16"/>
    <property type="match status" value="4"/>
</dbReference>
<dbReference type="SUPFAM" id="SSF48452">
    <property type="entry name" value="TPR-like"/>
    <property type="match status" value="7"/>
</dbReference>
<feature type="region of interest" description="Disordered" evidence="4">
    <location>
        <begin position="1"/>
        <end position="34"/>
    </location>
</feature>
<dbReference type="InterPro" id="IPR019734">
    <property type="entry name" value="TPR_rpt"/>
</dbReference>
<dbReference type="AlphaFoldDB" id="A0A402DMR1"/>
<feature type="region of interest" description="Disordered" evidence="4">
    <location>
        <begin position="64"/>
        <end position="101"/>
    </location>
</feature>
<comment type="caution">
    <text evidence="5">The sequence shown here is derived from an EMBL/GenBank/DDBJ whole genome shotgun (WGS) entry which is preliminary data.</text>
</comment>
<dbReference type="PANTHER" id="PTHR44858">
    <property type="entry name" value="TETRATRICOPEPTIDE REPEAT PROTEIN 6"/>
    <property type="match status" value="1"/>
</dbReference>
<feature type="repeat" description="TPR" evidence="3">
    <location>
        <begin position="583"/>
        <end position="616"/>
    </location>
</feature>
<dbReference type="Gene3D" id="1.25.40.10">
    <property type="entry name" value="Tetratricopeptide repeat domain"/>
    <property type="match status" value="6"/>
</dbReference>
<dbReference type="Pfam" id="PF13428">
    <property type="entry name" value="TPR_14"/>
    <property type="match status" value="1"/>
</dbReference>
<name>A0A402DMR1_9CELL</name>
<evidence type="ECO:0000256" key="1">
    <source>
        <dbReference type="ARBA" id="ARBA00022737"/>
    </source>
</evidence>
<organism evidence="5 6">
    <name type="scientific">Cellulomonas biazotea</name>
    <dbReference type="NCBI Taxonomy" id="1709"/>
    <lineage>
        <taxon>Bacteria</taxon>
        <taxon>Bacillati</taxon>
        <taxon>Actinomycetota</taxon>
        <taxon>Actinomycetes</taxon>
        <taxon>Micrococcales</taxon>
        <taxon>Cellulomonadaceae</taxon>
        <taxon>Cellulomonas</taxon>
    </lineage>
</organism>
<evidence type="ECO:0008006" key="7">
    <source>
        <dbReference type="Google" id="ProtNLM"/>
    </source>
</evidence>
<accession>A0A402DMR1</accession>
<feature type="compositionally biased region" description="Basic residues" evidence="4">
    <location>
        <begin position="64"/>
        <end position="73"/>
    </location>
</feature>
<reference evidence="5 6" key="1">
    <citation type="submission" date="2019-01" db="EMBL/GenBank/DDBJ databases">
        <title>Draft genome sequence of Cellulomonas takizawaensis strain TKZ-21.</title>
        <authorList>
            <person name="Yamamura H."/>
            <person name="Hayashi T."/>
            <person name="Hamada M."/>
            <person name="Serisawa Y."/>
            <person name="Matsuyama K."/>
            <person name="Nakagawa Y."/>
            <person name="Otoguro M."/>
            <person name="Yanagida F."/>
            <person name="Hayakawa M."/>
        </authorList>
    </citation>
    <scope>NUCLEOTIDE SEQUENCE [LARGE SCALE GENOMIC DNA]</scope>
    <source>
        <strain evidence="5 6">NBRC12680</strain>
    </source>
</reference>
<dbReference type="InterPro" id="IPR050498">
    <property type="entry name" value="Ycf3"/>
</dbReference>